<dbReference type="GO" id="GO:0005576">
    <property type="term" value="C:extracellular region"/>
    <property type="evidence" value="ECO:0007669"/>
    <property type="project" value="UniProtKB-SubCell"/>
</dbReference>
<name>A0A1M6PN74_9FIRM</name>
<protein>
    <submittedName>
        <fullName evidence="5">Polysaccharide deacetylase</fullName>
    </submittedName>
</protein>
<dbReference type="InterPro" id="IPR051398">
    <property type="entry name" value="Polysacch_Deacetylase"/>
</dbReference>
<dbReference type="AlphaFoldDB" id="A0A1M6PN74"/>
<evidence type="ECO:0000256" key="1">
    <source>
        <dbReference type="ARBA" id="ARBA00004613"/>
    </source>
</evidence>
<dbReference type="PANTHER" id="PTHR34216">
    <property type="match status" value="1"/>
</dbReference>
<dbReference type="OrthoDB" id="9778320at2"/>
<dbReference type="InterPro" id="IPR002509">
    <property type="entry name" value="NODB_dom"/>
</dbReference>
<proteinExistence type="predicted"/>
<dbReference type="RefSeq" id="WP_084605621.1">
    <property type="nucleotide sequence ID" value="NZ_FRAE01000033.1"/>
</dbReference>
<evidence type="ECO:0000256" key="3">
    <source>
        <dbReference type="SAM" id="SignalP"/>
    </source>
</evidence>
<dbReference type="InterPro" id="IPR011330">
    <property type="entry name" value="Glyco_hydro/deAcase_b/a-brl"/>
</dbReference>
<accession>A0A1M6PN74</accession>
<feature type="chain" id="PRO_5039287659" evidence="3">
    <location>
        <begin position="22"/>
        <end position="351"/>
    </location>
</feature>
<dbReference type="Pfam" id="PF01522">
    <property type="entry name" value="Polysacc_deac_1"/>
    <property type="match status" value="1"/>
</dbReference>
<dbReference type="PANTHER" id="PTHR34216:SF3">
    <property type="entry name" value="POLY-BETA-1,6-N-ACETYL-D-GLUCOSAMINE N-DEACETYLASE"/>
    <property type="match status" value="1"/>
</dbReference>
<comment type="subcellular location">
    <subcellularLocation>
        <location evidence="1">Secreted</location>
    </subcellularLocation>
</comment>
<dbReference type="GO" id="GO:0016810">
    <property type="term" value="F:hydrolase activity, acting on carbon-nitrogen (but not peptide) bonds"/>
    <property type="evidence" value="ECO:0007669"/>
    <property type="project" value="InterPro"/>
</dbReference>
<keyword evidence="2 3" id="KW-0732">Signal</keyword>
<evidence type="ECO:0000256" key="2">
    <source>
        <dbReference type="ARBA" id="ARBA00022729"/>
    </source>
</evidence>
<keyword evidence="6" id="KW-1185">Reference proteome</keyword>
<dbReference type="CDD" id="cd10972">
    <property type="entry name" value="CE4_DAC_u3_5s"/>
    <property type="match status" value="1"/>
</dbReference>
<dbReference type="Proteomes" id="UP000242497">
    <property type="component" value="Unassembled WGS sequence"/>
</dbReference>
<feature type="domain" description="NodB homology" evidence="4">
    <location>
        <begin position="120"/>
        <end position="346"/>
    </location>
</feature>
<reference evidence="6" key="1">
    <citation type="submission" date="2016-11" db="EMBL/GenBank/DDBJ databases">
        <authorList>
            <person name="Varghese N."/>
            <person name="Submissions S."/>
        </authorList>
    </citation>
    <scope>NUCLEOTIDE SEQUENCE [LARGE SCALE GENOMIC DNA]</scope>
    <source>
        <strain evidence="6">DSM 15518</strain>
    </source>
</reference>
<dbReference type="PROSITE" id="PS51677">
    <property type="entry name" value="NODB"/>
    <property type="match status" value="1"/>
</dbReference>
<evidence type="ECO:0000259" key="4">
    <source>
        <dbReference type="PROSITE" id="PS51677"/>
    </source>
</evidence>
<feature type="signal peptide" evidence="3">
    <location>
        <begin position="1"/>
        <end position="21"/>
    </location>
</feature>
<dbReference type="SUPFAM" id="SSF88713">
    <property type="entry name" value="Glycoside hydrolase/deacetylase"/>
    <property type="match status" value="1"/>
</dbReference>
<evidence type="ECO:0000313" key="6">
    <source>
        <dbReference type="Proteomes" id="UP000242497"/>
    </source>
</evidence>
<sequence length="351" mass="40581">MRKKISIFLILLIFMVTGCTNKPSNESLKESEIDETKQEIVKDENKDNIENKIDYEKIKPNELGKIMVLMYHNIGEKEATWTRTPDNFKKDLNTLYEKGYRAIRLIDYTTGNINTQAGFTPVVITFDDGNENNFRVYEENGEVKIDPNCAIGILEEFKKNHPDFNTTATFFLNSNIFNQPEYVEYKLKFLIDNGYDIGNHTLNHTDLSKVDKNKIQNAIGKEIELIQKYIPNYDVNTLALPFGGKPKEENYVYSVKGIYNSINYENKAILLVGWDPYKSPYHKNFDSSKIHRVRASEVNVDGVGIYDWIKKFDEGKEVKFISDGDSNTIAIPKNYKDVINKNIVDKKIITY</sequence>
<evidence type="ECO:0000313" key="5">
    <source>
        <dbReference type="EMBL" id="SHK09404.1"/>
    </source>
</evidence>
<dbReference type="Gene3D" id="3.20.20.370">
    <property type="entry name" value="Glycoside hydrolase/deacetylase"/>
    <property type="match status" value="1"/>
</dbReference>
<dbReference type="GO" id="GO:0005975">
    <property type="term" value="P:carbohydrate metabolic process"/>
    <property type="evidence" value="ECO:0007669"/>
    <property type="project" value="InterPro"/>
</dbReference>
<gene>
    <name evidence="5" type="ORF">SAMN02744037_01604</name>
</gene>
<dbReference type="PROSITE" id="PS51257">
    <property type="entry name" value="PROKAR_LIPOPROTEIN"/>
    <property type="match status" value="1"/>
</dbReference>
<dbReference type="EMBL" id="FRAE01000033">
    <property type="protein sequence ID" value="SHK09404.1"/>
    <property type="molecule type" value="Genomic_DNA"/>
</dbReference>
<organism evidence="5 6">
    <name type="scientific">Tepidibacter formicigenes DSM 15518</name>
    <dbReference type="NCBI Taxonomy" id="1123349"/>
    <lineage>
        <taxon>Bacteria</taxon>
        <taxon>Bacillati</taxon>
        <taxon>Bacillota</taxon>
        <taxon>Clostridia</taxon>
        <taxon>Peptostreptococcales</taxon>
        <taxon>Peptostreptococcaceae</taxon>
        <taxon>Tepidibacter</taxon>
    </lineage>
</organism>
<dbReference type="STRING" id="1123349.SAMN02744037_01604"/>